<comment type="caution">
    <text evidence="2">The sequence shown here is derived from an EMBL/GenBank/DDBJ whole genome shotgun (WGS) entry which is preliminary data.</text>
</comment>
<reference evidence="2" key="1">
    <citation type="submission" date="2020-06" db="EMBL/GenBank/DDBJ databases">
        <authorList>
            <consortium name="Plant Systems Biology data submission"/>
        </authorList>
    </citation>
    <scope>NUCLEOTIDE SEQUENCE</scope>
    <source>
        <strain evidence="2">D6</strain>
    </source>
</reference>
<dbReference type="EMBL" id="CAICTM010000044">
    <property type="protein sequence ID" value="CAB9498748.1"/>
    <property type="molecule type" value="Genomic_DNA"/>
</dbReference>
<evidence type="ECO:0000313" key="2">
    <source>
        <dbReference type="EMBL" id="CAB9498748.1"/>
    </source>
</evidence>
<feature type="chain" id="PRO_5040327993" evidence="1">
    <location>
        <begin position="29"/>
        <end position="503"/>
    </location>
</feature>
<feature type="signal peptide" evidence="1">
    <location>
        <begin position="1"/>
        <end position="28"/>
    </location>
</feature>
<organism evidence="2 3">
    <name type="scientific">Seminavis robusta</name>
    <dbReference type="NCBI Taxonomy" id="568900"/>
    <lineage>
        <taxon>Eukaryota</taxon>
        <taxon>Sar</taxon>
        <taxon>Stramenopiles</taxon>
        <taxon>Ochrophyta</taxon>
        <taxon>Bacillariophyta</taxon>
        <taxon>Bacillariophyceae</taxon>
        <taxon>Bacillariophycidae</taxon>
        <taxon>Naviculales</taxon>
        <taxon>Naviculaceae</taxon>
        <taxon>Seminavis</taxon>
    </lineage>
</organism>
<protein>
    <submittedName>
        <fullName evidence="2">Uncharacterized protein</fullName>
    </submittedName>
</protein>
<keyword evidence="1" id="KW-0732">Signal</keyword>
<accession>A0A9N8H6I2</accession>
<name>A0A9N8H6I2_9STRA</name>
<evidence type="ECO:0000313" key="3">
    <source>
        <dbReference type="Proteomes" id="UP001153069"/>
    </source>
</evidence>
<dbReference type="AlphaFoldDB" id="A0A9N8H6I2"/>
<dbReference type="Proteomes" id="UP001153069">
    <property type="component" value="Unassembled WGS sequence"/>
</dbReference>
<sequence>MMMVSALCPWRSVFLFLLLCLCLGATQAAIDHVSVSQDGKHVVTVANGELFYMSGTNVHDEGAWHRYGKPPHDLGGPTRVVQASVGNNGWMWVIVKSWRYFTFAVNPTTHEWVQMATPEFQEIHTTATGYTFGIRASDGVIMNRNNVNANDISTWHEYASLTETGFAKSLALGPSGPSAVKANGQLFQFGGQWWASGIHGCQSLSRYVVGGVEKAFWIRASDQTLVHEADMWQTWTAGNRQYPANAPKMIQLQVAADGTTLWGVSQDQETLQYCPGSTATTTNCRTIQGPVFDLHLHVSKNGQHVMATHMGEVFYMNGIAADGAWTKLGGYCRKAYVSNYNFQFCIAGDHTLWHRDGKFPTAQWERVANLMTMTALGLGETGAELLFVSKDNRNVYKRNDWNEGYSWFSGPAAIQVDLDHHANTGCVIDTNLDWYCLYADGARVNGDGKAHSLSLQKGNHMHVASAEPGRKLERLQDSKNIAGKPPITLDNDLKFISATADNR</sequence>
<proteinExistence type="predicted"/>
<evidence type="ECO:0000256" key="1">
    <source>
        <dbReference type="SAM" id="SignalP"/>
    </source>
</evidence>
<gene>
    <name evidence="2" type="ORF">SEMRO_44_G026710.1</name>
</gene>
<keyword evidence="3" id="KW-1185">Reference proteome</keyword>